<feature type="domain" description="Protein kinase" evidence="8">
    <location>
        <begin position="219"/>
        <end position="479"/>
    </location>
</feature>
<comment type="caution">
    <text evidence="9">The sequence shown here is derived from an EMBL/GenBank/DDBJ whole genome shotgun (WGS) entry which is preliminary data.</text>
</comment>
<evidence type="ECO:0000256" key="2">
    <source>
        <dbReference type="ARBA" id="ARBA00022679"/>
    </source>
</evidence>
<dbReference type="RefSeq" id="XP_031024003.1">
    <property type="nucleotide sequence ID" value="XM_031170005.1"/>
</dbReference>
<evidence type="ECO:0000256" key="5">
    <source>
        <dbReference type="ARBA" id="ARBA00022840"/>
    </source>
</evidence>
<evidence type="ECO:0000313" key="10">
    <source>
        <dbReference type="Proteomes" id="UP000319731"/>
    </source>
</evidence>
<evidence type="ECO:0000256" key="6">
    <source>
        <dbReference type="PROSITE-ProRule" id="PRU00023"/>
    </source>
</evidence>
<dbReference type="STRING" id="1806994.A0A507C435"/>
<dbReference type="InterPro" id="IPR001245">
    <property type="entry name" value="Ser-Thr/Tyr_kinase_cat_dom"/>
</dbReference>
<feature type="region of interest" description="Disordered" evidence="7">
    <location>
        <begin position="481"/>
        <end position="525"/>
    </location>
</feature>
<keyword evidence="3" id="KW-0547">Nucleotide-binding</keyword>
<dbReference type="SMART" id="SM00248">
    <property type="entry name" value="ANK"/>
    <property type="match status" value="3"/>
</dbReference>
<dbReference type="PROSITE" id="PS50297">
    <property type="entry name" value="ANK_REP_REGION"/>
    <property type="match status" value="1"/>
</dbReference>
<keyword evidence="6" id="KW-0040">ANK repeat</keyword>
<dbReference type="Pfam" id="PF12796">
    <property type="entry name" value="Ank_2"/>
    <property type="match status" value="1"/>
</dbReference>
<protein>
    <recommendedName>
        <fullName evidence="8">Protein kinase domain-containing protein</fullName>
    </recommendedName>
</protein>
<dbReference type="Gene3D" id="3.30.200.20">
    <property type="entry name" value="Phosphorylase Kinase, domain 1"/>
    <property type="match status" value="1"/>
</dbReference>
<dbReference type="Proteomes" id="UP000319731">
    <property type="component" value="Unassembled WGS sequence"/>
</dbReference>
<evidence type="ECO:0000259" key="8">
    <source>
        <dbReference type="PROSITE" id="PS50011"/>
    </source>
</evidence>
<keyword evidence="4" id="KW-0418">Kinase</keyword>
<evidence type="ECO:0000256" key="1">
    <source>
        <dbReference type="ARBA" id="ARBA00005843"/>
    </source>
</evidence>
<dbReference type="InterPro" id="IPR000719">
    <property type="entry name" value="Prot_kinase_dom"/>
</dbReference>
<dbReference type="Gene3D" id="1.10.510.10">
    <property type="entry name" value="Transferase(Phosphotransferase) domain 1"/>
    <property type="match status" value="1"/>
</dbReference>
<feature type="repeat" description="ANK" evidence="6">
    <location>
        <begin position="124"/>
        <end position="156"/>
    </location>
</feature>
<reference evidence="9 10" key="1">
    <citation type="journal article" date="2019" name="Sci. Rep.">
        <title>Comparative genomics of chytrid fungi reveal insights into the obligate biotrophic and pathogenic lifestyle of Synchytrium endobioticum.</title>
        <authorList>
            <person name="van de Vossenberg B.T.L.H."/>
            <person name="Warris S."/>
            <person name="Nguyen H.D.T."/>
            <person name="van Gent-Pelzer M.P.E."/>
            <person name="Joly D.L."/>
            <person name="van de Geest H.C."/>
            <person name="Bonants P.J.M."/>
            <person name="Smith D.S."/>
            <person name="Levesque C.A."/>
            <person name="van der Lee T.A.J."/>
        </authorList>
    </citation>
    <scope>NUCLEOTIDE SEQUENCE [LARGE SCALE GENOMIC DNA]</scope>
    <source>
        <strain evidence="9 10">JEL517</strain>
    </source>
</reference>
<evidence type="ECO:0000256" key="4">
    <source>
        <dbReference type="ARBA" id="ARBA00022777"/>
    </source>
</evidence>
<keyword evidence="2" id="KW-0808">Transferase</keyword>
<dbReference type="PANTHER" id="PTHR44329:SF288">
    <property type="entry name" value="MITOGEN-ACTIVATED PROTEIN KINASE KINASE KINASE 20"/>
    <property type="match status" value="1"/>
</dbReference>
<dbReference type="GeneID" id="42005302"/>
<keyword evidence="5" id="KW-0067">ATP-binding</keyword>
<dbReference type="AlphaFoldDB" id="A0A507C435"/>
<dbReference type="Gene3D" id="1.25.40.20">
    <property type="entry name" value="Ankyrin repeat-containing domain"/>
    <property type="match status" value="1"/>
</dbReference>
<dbReference type="PROSITE" id="PS50088">
    <property type="entry name" value="ANK_REPEAT"/>
    <property type="match status" value="2"/>
</dbReference>
<dbReference type="PROSITE" id="PS50011">
    <property type="entry name" value="PROTEIN_KINASE_DOM"/>
    <property type="match status" value="1"/>
</dbReference>
<sequence>MGLLHQAAKSGDLAQAKEVLIDPESDALEEGIHTKDLHDQTVVHLASKYGNLELFEKNSWNVKSNLYSLRMVGHSNILEWALQAGCEINAQTVAGDTPLILATQTSQTSIIKLLTTKRADANDHGNTALHYACFWRNLEVALHLQSCGALVRVKNKHGKTPLQLTSESIALKLGELAVAVEDTVVEAKARSTTHVMEENKARFMVKAAVGWEIPSTNAVLFLEPRGKTQYAEVHKGQWTNYTVAIKRLLDQQMADDEIKAIRTEISAIRKLQHPNIAAIRAACATPPYVTTLIEWADKGTLKEFLHNPNQEMDQDFAMKIAKSVANGMAYLHSQTPSVHHLNLKSSNVLVMSDYTVKVSEYGYNDSPLLSRNKNQQQLFHPESIAPELLRNITDPNIDYAAADVYSYGILLFEIVTRTPPYEGMNPMHIGIKVLLEGARPALPEYVPTELSELIQQCWTDLPADRPSFSEIVQILSQFNTSEDSRPAGIDDDAPVPLPKKVPRVINNRPAMDSEDELSTDRDRAF</sequence>
<dbReference type="InterPro" id="IPR051681">
    <property type="entry name" value="Ser/Thr_Kinases-Pseudokinases"/>
</dbReference>
<dbReference type="PRINTS" id="PR00109">
    <property type="entry name" value="TYRKINASE"/>
</dbReference>
<dbReference type="InterPro" id="IPR002110">
    <property type="entry name" value="Ankyrin_rpt"/>
</dbReference>
<feature type="repeat" description="ANK" evidence="6">
    <location>
        <begin position="94"/>
        <end position="126"/>
    </location>
</feature>
<gene>
    <name evidence="9" type="ORF">SmJEL517_g04077</name>
</gene>
<proteinExistence type="inferred from homology"/>
<dbReference type="InterPro" id="IPR036770">
    <property type="entry name" value="Ankyrin_rpt-contain_sf"/>
</dbReference>
<organism evidence="9 10">
    <name type="scientific">Synchytrium microbalum</name>
    <dbReference type="NCBI Taxonomy" id="1806994"/>
    <lineage>
        <taxon>Eukaryota</taxon>
        <taxon>Fungi</taxon>
        <taxon>Fungi incertae sedis</taxon>
        <taxon>Chytridiomycota</taxon>
        <taxon>Chytridiomycota incertae sedis</taxon>
        <taxon>Chytridiomycetes</taxon>
        <taxon>Synchytriales</taxon>
        <taxon>Synchytriaceae</taxon>
        <taxon>Synchytrium</taxon>
    </lineage>
</organism>
<evidence type="ECO:0000256" key="3">
    <source>
        <dbReference type="ARBA" id="ARBA00022741"/>
    </source>
</evidence>
<keyword evidence="10" id="KW-1185">Reference proteome</keyword>
<evidence type="ECO:0000256" key="7">
    <source>
        <dbReference type="SAM" id="MobiDB-lite"/>
    </source>
</evidence>
<dbReference type="GO" id="GO:0004674">
    <property type="term" value="F:protein serine/threonine kinase activity"/>
    <property type="evidence" value="ECO:0007669"/>
    <property type="project" value="TreeGrafter"/>
</dbReference>
<name>A0A507C435_9FUNG</name>
<dbReference type="PIRSF" id="PIRSF000654">
    <property type="entry name" value="Integrin-linked_kinase"/>
    <property type="match status" value="1"/>
</dbReference>
<dbReference type="EMBL" id="QEAO01000025">
    <property type="protein sequence ID" value="TPX32874.1"/>
    <property type="molecule type" value="Genomic_DNA"/>
</dbReference>
<dbReference type="GO" id="GO:0005524">
    <property type="term" value="F:ATP binding"/>
    <property type="evidence" value="ECO:0007669"/>
    <property type="project" value="UniProtKB-KW"/>
</dbReference>
<dbReference type="SUPFAM" id="SSF48403">
    <property type="entry name" value="Ankyrin repeat"/>
    <property type="match status" value="1"/>
</dbReference>
<dbReference type="Pfam" id="PF07714">
    <property type="entry name" value="PK_Tyr_Ser-Thr"/>
    <property type="match status" value="1"/>
</dbReference>
<dbReference type="PANTHER" id="PTHR44329">
    <property type="entry name" value="SERINE/THREONINE-PROTEIN KINASE TNNI3K-RELATED"/>
    <property type="match status" value="1"/>
</dbReference>
<dbReference type="OrthoDB" id="2135964at2759"/>
<accession>A0A507C435</accession>
<dbReference type="SUPFAM" id="SSF56112">
    <property type="entry name" value="Protein kinase-like (PK-like)"/>
    <property type="match status" value="1"/>
</dbReference>
<dbReference type="InterPro" id="IPR011009">
    <property type="entry name" value="Kinase-like_dom_sf"/>
</dbReference>
<evidence type="ECO:0000313" key="9">
    <source>
        <dbReference type="EMBL" id="TPX32874.1"/>
    </source>
</evidence>
<comment type="similarity">
    <text evidence="1">Belongs to the protein kinase superfamily. TKL Ser/Thr protein kinase family.</text>
</comment>